<feature type="transmembrane region" description="Helical" evidence="6">
    <location>
        <begin position="85"/>
        <end position="106"/>
    </location>
</feature>
<evidence type="ECO:0000256" key="1">
    <source>
        <dbReference type="ARBA" id="ARBA00004651"/>
    </source>
</evidence>
<keyword evidence="4 6" id="KW-1133">Transmembrane helix</keyword>
<dbReference type="Proteomes" id="UP000624041">
    <property type="component" value="Unassembled WGS sequence"/>
</dbReference>
<evidence type="ECO:0000313" key="8">
    <source>
        <dbReference type="Proteomes" id="UP000624041"/>
    </source>
</evidence>
<dbReference type="GO" id="GO:0005886">
    <property type="term" value="C:plasma membrane"/>
    <property type="evidence" value="ECO:0007669"/>
    <property type="project" value="UniProtKB-SubCell"/>
</dbReference>
<dbReference type="EMBL" id="BMOS01000001">
    <property type="protein sequence ID" value="GGN49111.1"/>
    <property type="molecule type" value="Genomic_DNA"/>
</dbReference>
<protein>
    <recommendedName>
        <fullName evidence="9">Cytochrome c oxidase subunit IVB</fullName>
    </recommendedName>
</protein>
<accession>A0A917XQY0</accession>
<evidence type="ECO:0000256" key="4">
    <source>
        <dbReference type="ARBA" id="ARBA00022989"/>
    </source>
</evidence>
<evidence type="ECO:0000256" key="5">
    <source>
        <dbReference type="ARBA" id="ARBA00023136"/>
    </source>
</evidence>
<gene>
    <name evidence="7" type="ORF">GCM10007971_01440</name>
</gene>
<evidence type="ECO:0008006" key="9">
    <source>
        <dbReference type="Google" id="ProtNLM"/>
    </source>
</evidence>
<dbReference type="InterPro" id="IPR005171">
    <property type="entry name" value="Cyt_c_oxidase_su4_prok"/>
</dbReference>
<dbReference type="Pfam" id="PF03626">
    <property type="entry name" value="COX4_pro"/>
    <property type="match status" value="1"/>
</dbReference>
<organism evidence="7 8">
    <name type="scientific">Oceanobacillus indicireducens</name>
    <dbReference type="NCBI Taxonomy" id="1004261"/>
    <lineage>
        <taxon>Bacteria</taxon>
        <taxon>Bacillati</taxon>
        <taxon>Bacillota</taxon>
        <taxon>Bacilli</taxon>
        <taxon>Bacillales</taxon>
        <taxon>Bacillaceae</taxon>
        <taxon>Oceanobacillus</taxon>
    </lineage>
</organism>
<feature type="transmembrane region" description="Helical" evidence="6">
    <location>
        <begin position="51"/>
        <end position="73"/>
    </location>
</feature>
<dbReference type="RefSeq" id="WP_156857604.1">
    <property type="nucleotide sequence ID" value="NZ_BMOS01000001.1"/>
</dbReference>
<keyword evidence="8" id="KW-1185">Reference proteome</keyword>
<keyword evidence="2" id="KW-1003">Cell membrane</keyword>
<proteinExistence type="predicted"/>
<dbReference type="AlphaFoldDB" id="A0A917XQY0"/>
<evidence type="ECO:0000313" key="7">
    <source>
        <dbReference type="EMBL" id="GGN49111.1"/>
    </source>
</evidence>
<evidence type="ECO:0000256" key="2">
    <source>
        <dbReference type="ARBA" id="ARBA00022475"/>
    </source>
</evidence>
<comment type="subcellular location">
    <subcellularLocation>
        <location evidence="1">Cell membrane</location>
        <topology evidence="1">Multi-pass membrane protein</topology>
    </subcellularLocation>
</comment>
<reference evidence="7" key="1">
    <citation type="journal article" date="2014" name="Int. J. Syst. Evol. Microbiol.">
        <title>Complete genome sequence of Corynebacterium casei LMG S-19264T (=DSM 44701T), isolated from a smear-ripened cheese.</title>
        <authorList>
            <consortium name="US DOE Joint Genome Institute (JGI-PGF)"/>
            <person name="Walter F."/>
            <person name="Albersmeier A."/>
            <person name="Kalinowski J."/>
            <person name="Ruckert C."/>
        </authorList>
    </citation>
    <scope>NUCLEOTIDE SEQUENCE</scope>
    <source>
        <strain evidence="7">JCM 17251</strain>
    </source>
</reference>
<evidence type="ECO:0000256" key="6">
    <source>
        <dbReference type="SAM" id="Phobius"/>
    </source>
</evidence>
<comment type="caution">
    <text evidence="7">The sequence shown here is derived from an EMBL/GenBank/DDBJ whole genome shotgun (WGS) entry which is preliminary data.</text>
</comment>
<feature type="transmembrane region" description="Helical" evidence="6">
    <location>
        <begin position="24"/>
        <end position="45"/>
    </location>
</feature>
<keyword evidence="3 6" id="KW-0812">Transmembrane</keyword>
<evidence type="ECO:0000256" key="3">
    <source>
        <dbReference type="ARBA" id="ARBA00022692"/>
    </source>
</evidence>
<sequence>MTENTTPNKLDSYRKQESKDEMKIQVISFVSMIVFTVIAFALVGTQLMTGSYLSILLVVLAIVQAMFQFLYFMHLKDKGHGPASASIYGGMLIAFLTILGLGVITWW</sequence>
<keyword evidence="5 6" id="KW-0472">Membrane</keyword>
<name>A0A917XQY0_9BACI</name>
<reference evidence="7" key="2">
    <citation type="submission" date="2020-09" db="EMBL/GenBank/DDBJ databases">
        <authorList>
            <person name="Sun Q."/>
            <person name="Ohkuma M."/>
        </authorList>
    </citation>
    <scope>NUCLEOTIDE SEQUENCE</scope>
    <source>
        <strain evidence="7">JCM 17251</strain>
    </source>
</reference>